<feature type="coiled-coil region" evidence="14">
    <location>
        <begin position="478"/>
        <end position="505"/>
    </location>
</feature>
<feature type="transmembrane region" description="Helical" evidence="13">
    <location>
        <begin position="1328"/>
        <end position="1350"/>
    </location>
</feature>
<keyword evidence="13" id="KW-0894">Sodium channel</keyword>
<dbReference type="STRING" id="10195.A0A3M7T9L7"/>
<evidence type="ECO:0000256" key="14">
    <source>
        <dbReference type="SAM" id="Coils"/>
    </source>
</evidence>
<dbReference type="EMBL" id="REGN01000082">
    <property type="protein sequence ID" value="RNA44598.1"/>
    <property type="molecule type" value="Genomic_DNA"/>
</dbReference>
<dbReference type="InterPro" id="IPR001696">
    <property type="entry name" value="Na_channel_asu"/>
</dbReference>
<feature type="transmembrane region" description="Helical" evidence="13">
    <location>
        <begin position="668"/>
        <end position="692"/>
    </location>
</feature>
<dbReference type="GO" id="GO:0005248">
    <property type="term" value="F:voltage-gated sodium channel activity"/>
    <property type="evidence" value="ECO:0007669"/>
    <property type="project" value="InterPro"/>
</dbReference>
<feature type="transmembrane region" description="Helical" evidence="13">
    <location>
        <begin position="799"/>
        <end position="823"/>
    </location>
</feature>
<feature type="domain" description="Ion transport" evidence="15">
    <location>
        <begin position="974"/>
        <end position="1243"/>
    </location>
</feature>
<feature type="transmembrane region" description="Helical" evidence="13">
    <location>
        <begin position="713"/>
        <end position="741"/>
    </location>
</feature>
<comment type="subcellular location">
    <subcellularLocation>
        <location evidence="1 13">Cell membrane</location>
        <topology evidence="1 13">Multi-pass membrane protein</topology>
    </subcellularLocation>
</comment>
<name>A0A3M7T9L7_BRAPC</name>
<dbReference type="InterPro" id="IPR044564">
    <property type="entry name" value="Na_chnl_inactivation_gate"/>
</dbReference>
<keyword evidence="4 13" id="KW-0812">Transmembrane</keyword>
<dbReference type="Pfam" id="PF00520">
    <property type="entry name" value="Ion_trans"/>
    <property type="match status" value="4"/>
</dbReference>
<evidence type="ECO:0000256" key="9">
    <source>
        <dbReference type="ARBA" id="ARBA00023136"/>
    </source>
</evidence>
<feature type="transmembrane region" description="Helical" evidence="13">
    <location>
        <begin position="237"/>
        <end position="257"/>
    </location>
</feature>
<dbReference type="GO" id="GO:0086010">
    <property type="term" value="P:membrane depolarization during action potential"/>
    <property type="evidence" value="ECO:0007669"/>
    <property type="project" value="TreeGrafter"/>
</dbReference>
<feature type="transmembrane region" description="Helical" evidence="13">
    <location>
        <begin position="603"/>
        <end position="625"/>
    </location>
</feature>
<dbReference type="PANTHER" id="PTHR10037:SF62">
    <property type="entry name" value="SODIUM CHANNEL PROTEIN 60E"/>
    <property type="match status" value="1"/>
</dbReference>
<evidence type="ECO:0000256" key="5">
    <source>
        <dbReference type="ARBA" id="ARBA00022737"/>
    </source>
</evidence>
<feature type="transmembrane region" description="Helical" evidence="13">
    <location>
        <begin position="431"/>
        <end position="457"/>
    </location>
</feature>
<feature type="transmembrane region" description="Helical" evidence="13">
    <location>
        <begin position="1511"/>
        <end position="1538"/>
    </location>
</feature>
<comment type="caution">
    <text evidence="13">Lacks conserved residue(s) required for the propagation of feature annotation.</text>
</comment>
<feature type="transmembrane region" description="Helical" evidence="13">
    <location>
        <begin position="1040"/>
        <end position="1059"/>
    </location>
</feature>
<keyword evidence="13" id="KW-0739">Sodium transport</keyword>
<evidence type="ECO:0000256" key="7">
    <source>
        <dbReference type="ARBA" id="ARBA00022989"/>
    </source>
</evidence>
<feature type="domain" description="Ion transport" evidence="15">
    <location>
        <begin position="173"/>
        <end position="456"/>
    </location>
</feature>
<dbReference type="InterPro" id="IPR027359">
    <property type="entry name" value="Volt_channel_dom_sf"/>
</dbReference>
<evidence type="ECO:0000256" key="13">
    <source>
        <dbReference type="RuleBase" id="RU361132"/>
    </source>
</evidence>
<dbReference type="GO" id="GO:0001518">
    <property type="term" value="C:voltage-gated sodium channel complex"/>
    <property type="evidence" value="ECO:0007669"/>
    <property type="project" value="UniProtKB-UniRule"/>
</dbReference>
<keyword evidence="8 13" id="KW-0406">Ion transport</keyword>
<keyword evidence="10" id="KW-1015">Disulfide bond</keyword>
<keyword evidence="11" id="KW-0325">Glycoprotein</keyword>
<feature type="transmembrane region" description="Helical" evidence="13">
    <location>
        <begin position="1211"/>
        <end position="1234"/>
    </location>
</feature>
<keyword evidence="14" id="KW-0175">Coiled coil</keyword>
<gene>
    <name evidence="16" type="ORF">BpHYR1_035191</name>
</gene>
<dbReference type="FunFam" id="1.20.120.350:FF:000068">
    <property type="entry name" value="Sodium channel protein"/>
    <property type="match status" value="1"/>
</dbReference>
<evidence type="ECO:0000256" key="3">
    <source>
        <dbReference type="ARBA" id="ARBA00022475"/>
    </source>
</evidence>
<organism evidence="16 17">
    <name type="scientific">Brachionus plicatilis</name>
    <name type="common">Marine rotifer</name>
    <name type="synonym">Brachionus muelleri</name>
    <dbReference type="NCBI Taxonomy" id="10195"/>
    <lineage>
        <taxon>Eukaryota</taxon>
        <taxon>Metazoa</taxon>
        <taxon>Spiralia</taxon>
        <taxon>Gnathifera</taxon>
        <taxon>Rotifera</taxon>
        <taxon>Eurotatoria</taxon>
        <taxon>Monogononta</taxon>
        <taxon>Pseudotrocha</taxon>
        <taxon>Ploima</taxon>
        <taxon>Brachionidae</taxon>
        <taxon>Brachionus</taxon>
    </lineage>
</organism>
<feature type="transmembrane region" description="Helical" evidence="13">
    <location>
        <begin position="1104"/>
        <end position="1126"/>
    </location>
</feature>
<sequence>MTSCFKKIKEFFSPKKEATCLEEDEEGEVFRLLSPNLLARFEEMRTERQKRIKQNESKEIVMREKIVDGEIIYETESGENEDDDLYEDFDDTDPQLSEGSQVPIRLGLIPRKIFQRPAIEIDPYINKTEQSFVVISKRFTKPVISRFSSTNSLFFLSPFNKFRRFLIWIITWQFFDWFMILTILVNLIILAIPLETSQASITEYVFNSIYTIEAILKILARGFFLNPYTYIRDPWNILDFGILIISWVTIIVNAAVVGSSVNLSALRAFRVLRVLKTVNIITGLKIVVSSMLRALPMFLQVIGLMGLLCAIFALFNLQAYQGTFSQKCVKTYSDNSLSYSDWIRNEANWYFDPSGSNTWLPCANGSVSNEGRTCPSGYTCLRGIGQNPRYGTKHFDNFGFSMMLTFQIFTLDYWDDVYQTVLDTSGIWNMVYFIVLIFAGAFYLINLTFPVVAIAYYTEVKIAAMKQDEAEKELVFDFKMLKAKMAERQKELEELEKKKKSSEKKSCVEESDEEEVPTEGFWPRLTDGQFKDDSDVAKIADIQLSENLGGFNSIIEEGLPTAHFHGRDLVADDRSCYPCLKLGPVHLKYIKVQNFFLKIVENIYFELFIAFCIIFNTIVMAIQYDGQPQSIDDLQNITNYVVFGIFVIEAILKIIALGRLYFLDGGNWFDLIIIVLSIVDFAVPNISGLSVFRTFRLLRIFKLAKTWKTMSKILRIIASTLPSLFFIIIVLTILIFIFAVLGNGLFEDSYRNYYGSSTPYWNFLDVPHAILMLFRTFNGERIQPETECWLAAGPLCIIVFYPITIFGNLMILNMVLAVLLAAFDPENLKKFEKNDKDQRIEREIERFKNLFKKLFSCCFCACCESLSCFKKKVSPETDLETSLDSTDIGQDSFLNKEKAKIIEEERHRKEMLKKKENMKKIQEKNTTKKPKNVLERCFPIFFYTKVFKCANDENKAYQVWKKIRKITLFIIENPIFEIIIMVTIFLSSLALCFEDVNLKTGSQEAEIIKIFDYIFTGIFIIEMILKIFGLGIKKYFTDPWCLLDFFIVIVSIVSVGLTASNSGTNLSFLRALRTLRAIRPLKAISRLNGIKTIIYSLFYSVPSIINVLIVCMIFWLIFSIIGVTLFKGRFYKCVDSSTGAKLTNIKTKEQCLATSGALWYNSKINFDNVAIGFLALFQVATFQGWIEIMQDSVDITDVGQQPIERNSEWVYIFYIAFILIGAQFILRLIIAVIIDNFNHLKKQFQVGVIDIFLTQNQLKYLQTMNQIGIAYPNKSMKRPKNKVMSFVYDMATSPKFEISITIVIVLNMLVVGFRYYQNPLIQINSINVVNTIFVTIYGLETIFKIVGLRLHFFRDLWNIFDLIINILSILFMIPPNLLRLIRIFRIGSALRHYKFATGIRKLLNTLIISLPASFNIGILLALIMFIYSIIGMNFFLNIKLINGLTETQNFQTFGKSMITLFRISTGAGWNELLIGLSTSNSDPGTTCQTDFDVQSMSSTFNPNNVNGCGDFGLAIAFLVTFVILTRVILLNLFIAVLLENYELANSLEENGITQDDFEMFFRIWKNYDPYATQFLKSSDLSNFIAELERPFGVQKPNEKAIALLNLPITKDDLVHCLDVLHGLAKYALSDVEEDDEFYDMQTRLDLQFLKHFPIRKDHVPVNSTMQRKKQDLAARKIQKAIKNYVISKRIKAKK</sequence>
<dbReference type="Gene3D" id="1.10.287.70">
    <property type="match status" value="4"/>
</dbReference>
<comment type="caution">
    <text evidence="16">The sequence shown here is derived from an EMBL/GenBank/DDBJ whole genome shotgun (WGS) entry which is preliminary data.</text>
</comment>
<keyword evidence="17" id="KW-1185">Reference proteome</keyword>
<protein>
    <recommendedName>
        <fullName evidence="13">Sodium channel protein</fullName>
    </recommendedName>
</protein>
<dbReference type="Gene3D" id="1.10.238.10">
    <property type="entry name" value="EF-hand"/>
    <property type="match status" value="1"/>
</dbReference>
<evidence type="ECO:0000256" key="4">
    <source>
        <dbReference type="ARBA" id="ARBA00022692"/>
    </source>
</evidence>
<evidence type="ECO:0000256" key="6">
    <source>
        <dbReference type="ARBA" id="ARBA00022882"/>
    </source>
</evidence>
<dbReference type="Gene3D" id="1.20.120.350">
    <property type="entry name" value="Voltage-gated potassium channels. Chain C"/>
    <property type="match status" value="4"/>
</dbReference>
<comment type="similarity">
    <text evidence="13">Belongs to the sodium channel (TC 1.A.1.10) family.</text>
</comment>
<evidence type="ECO:0000259" key="15">
    <source>
        <dbReference type="Pfam" id="PF00520"/>
    </source>
</evidence>
<accession>A0A3M7T9L7</accession>
<evidence type="ECO:0000313" key="17">
    <source>
        <dbReference type="Proteomes" id="UP000276133"/>
    </source>
</evidence>
<evidence type="ECO:0000256" key="2">
    <source>
        <dbReference type="ARBA" id="ARBA00022448"/>
    </source>
</evidence>
<keyword evidence="12 13" id="KW-0407">Ion channel</keyword>
<keyword evidence="6 13" id="KW-0851">Voltage-gated channel</keyword>
<dbReference type="Proteomes" id="UP000276133">
    <property type="component" value="Unassembled WGS sequence"/>
</dbReference>
<evidence type="ECO:0000313" key="16">
    <source>
        <dbReference type="EMBL" id="RNA44598.1"/>
    </source>
</evidence>
<comment type="function">
    <text evidence="13">Mediates the voltage-dependent sodium ion permeability of excitable membranes. Assuming opened or closed conformations in response to the voltage difference across the membrane, the protein forms a sodium-selective channel through which Na(+) ions may pass in accordance with their electrochemical gradient.</text>
</comment>
<dbReference type="GO" id="GO:0019228">
    <property type="term" value="P:neuronal action potential"/>
    <property type="evidence" value="ECO:0007669"/>
    <property type="project" value="TreeGrafter"/>
</dbReference>
<feature type="transmembrane region" description="Helical" evidence="13">
    <location>
        <begin position="1298"/>
        <end position="1316"/>
    </location>
</feature>
<evidence type="ECO:0000256" key="12">
    <source>
        <dbReference type="ARBA" id="ARBA00023303"/>
    </source>
</evidence>
<feature type="transmembrane region" description="Helical" evidence="13">
    <location>
        <begin position="297"/>
        <end position="317"/>
    </location>
</feature>
<feature type="coiled-coil region" evidence="14">
    <location>
        <begin position="894"/>
        <end position="924"/>
    </location>
</feature>
<keyword evidence="7 13" id="KW-1133">Transmembrane helix</keyword>
<keyword evidence="5" id="KW-0677">Repeat</keyword>
<keyword evidence="9 13" id="KW-0472">Membrane</keyword>
<feature type="transmembrane region" description="Helical" evidence="13">
    <location>
        <begin position="204"/>
        <end position="225"/>
    </location>
</feature>
<feature type="transmembrane region" description="Helical" evidence="13">
    <location>
        <begin position="1010"/>
        <end position="1028"/>
    </location>
</feature>
<dbReference type="PANTHER" id="PTHR10037">
    <property type="entry name" value="VOLTAGE-GATED CATION CHANNEL CALCIUM AND SODIUM"/>
    <property type="match status" value="1"/>
</dbReference>
<keyword evidence="3" id="KW-1003">Cell membrane</keyword>
<reference evidence="16 17" key="1">
    <citation type="journal article" date="2018" name="Sci. Rep.">
        <title>Genomic signatures of local adaptation to the degree of environmental predictability in rotifers.</title>
        <authorList>
            <person name="Franch-Gras L."/>
            <person name="Hahn C."/>
            <person name="Garcia-Roger E.M."/>
            <person name="Carmona M.J."/>
            <person name="Serra M."/>
            <person name="Gomez A."/>
        </authorList>
    </citation>
    <scope>NUCLEOTIDE SEQUENCE [LARGE SCALE GENOMIC DNA]</scope>
    <source>
        <strain evidence="16">HYR1</strain>
    </source>
</reference>
<evidence type="ECO:0000256" key="10">
    <source>
        <dbReference type="ARBA" id="ARBA00023157"/>
    </source>
</evidence>
<feature type="transmembrane region" description="Helical" evidence="13">
    <location>
        <begin position="966"/>
        <end position="990"/>
    </location>
</feature>
<keyword evidence="2 13" id="KW-0813">Transport</keyword>
<dbReference type="SUPFAM" id="SSF81324">
    <property type="entry name" value="Voltage-gated potassium channels"/>
    <property type="match status" value="4"/>
</dbReference>
<dbReference type="OrthoDB" id="2984333at2759"/>
<feature type="domain" description="Ion transport" evidence="15">
    <location>
        <begin position="604"/>
        <end position="826"/>
    </location>
</feature>
<dbReference type="FunFam" id="1.20.120.350:FF:000009">
    <property type="entry name" value="Voltage-dependent T-type calcium channel subunit alpha"/>
    <property type="match status" value="1"/>
</dbReference>
<feature type="transmembrane region" description="Helical" evidence="13">
    <location>
        <begin position="637"/>
        <end position="662"/>
    </location>
</feature>
<dbReference type="CDD" id="cd13433">
    <property type="entry name" value="Na_channel_gate"/>
    <property type="match status" value="1"/>
</dbReference>
<proteinExistence type="inferred from homology"/>
<feature type="transmembrane region" description="Helical" evidence="13">
    <location>
        <begin position="1402"/>
        <end position="1430"/>
    </location>
</feature>
<evidence type="ECO:0000256" key="11">
    <source>
        <dbReference type="ARBA" id="ARBA00023180"/>
    </source>
</evidence>
<evidence type="ECO:0000256" key="1">
    <source>
        <dbReference type="ARBA" id="ARBA00004651"/>
    </source>
</evidence>
<feature type="transmembrane region" description="Helical" evidence="13">
    <location>
        <begin position="1362"/>
        <end position="1381"/>
    </location>
</feature>
<evidence type="ECO:0000256" key="8">
    <source>
        <dbReference type="ARBA" id="ARBA00023065"/>
    </source>
</evidence>
<feature type="transmembrane region" description="Helical" evidence="13">
    <location>
        <begin position="165"/>
        <end position="192"/>
    </location>
</feature>
<feature type="domain" description="Ion transport" evidence="15">
    <location>
        <begin position="1295"/>
        <end position="1546"/>
    </location>
</feature>
<dbReference type="PRINTS" id="PR00170">
    <property type="entry name" value="NACHANNEL"/>
</dbReference>
<dbReference type="InterPro" id="IPR005821">
    <property type="entry name" value="Ion_trans_dom"/>
</dbReference>
<dbReference type="InterPro" id="IPR043203">
    <property type="entry name" value="VGCC_Ca_Na"/>
</dbReference>
<keyword evidence="13" id="KW-0915">Sodium</keyword>